<gene>
    <name evidence="4" type="ORF">ABE28_019560</name>
</gene>
<sequence>MTKRISLSREIVLEEGLKISSEMGFNKLTYNGLARSLSIQPQSMYRYVSNLEDLKSGVVAIYLKGLVELIYHELLAYSGKDALRKFAFCVISYSQSRLTFPDMVGGLAEFSNTDAVSEQMEKLHNILVEIIKPITKDKSMIEQNVQLFMSHVLGHLQLMNNGIAPKKVNIQQNFEENIERFFSLF</sequence>
<evidence type="ECO:0000256" key="2">
    <source>
        <dbReference type="PROSITE-ProRule" id="PRU00335"/>
    </source>
</evidence>
<dbReference type="RefSeq" id="WP_064465541.1">
    <property type="nucleotide sequence ID" value="NZ_CP017080.1"/>
</dbReference>
<protein>
    <recommendedName>
        <fullName evidence="3">HTH tetR-type domain-containing protein</fullName>
    </recommendedName>
</protein>
<evidence type="ECO:0000256" key="1">
    <source>
        <dbReference type="ARBA" id="ARBA00023125"/>
    </source>
</evidence>
<dbReference type="Proteomes" id="UP000077926">
    <property type="component" value="Chromosome"/>
</dbReference>
<keyword evidence="1 2" id="KW-0238">DNA-binding</keyword>
<dbReference type="EMBL" id="CP017080">
    <property type="protein sequence ID" value="AOH56570.1"/>
    <property type="molecule type" value="Genomic_DNA"/>
</dbReference>
<proteinExistence type="predicted"/>
<dbReference type="Gene3D" id="1.10.357.10">
    <property type="entry name" value="Tetracycline Repressor, domain 2"/>
    <property type="match status" value="1"/>
</dbReference>
<dbReference type="OrthoDB" id="71867at2"/>
<dbReference type="PROSITE" id="PS50977">
    <property type="entry name" value="HTH_TETR_2"/>
    <property type="match status" value="1"/>
</dbReference>
<evidence type="ECO:0000313" key="4">
    <source>
        <dbReference type="EMBL" id="AOH56570.1"/>
    </source>
</evidence>
<dbReference type="InterPro" id="IPR001647">
    <property type="entry name" value="HTH_TetR"/>
</dbReference>
<dbReference type="GO" id="GO:0003677">
    <property type="term" value="F:DNA binding"/>
    <property type="evidence" value="ECO:0007669"/>
    <property type="project" value="UniProtKB-UniRule"/>
</dbReference>
<reference evidence="4 5" key="1">
    <citation type="submission" date="2016-08" db="EMBL/GenBank/DDBJ databases">
        <title>Complete genome sequence of Bacillus muralis G25-68, a strain with toxicity to nematodes.</title>
        <authorList>
            <person name="Zheng Z."/>
        </authorList>
    </citation>
    <scope>NUCLEOTIDE SEQUENCE [LARGE SCALE GENOMIC DNA]</scope>
    <source>
        <strain evidence="4 5">G25-68</strain>
    </source>
</reference>
<dbReference type="SUPFAM" id="SSF46689">
    <property type="entry name" value="Homeodomain-like"/>
    <property type="match status" value="1"/>
</dbReference>
<evidence type="ECO:0000313" key="5">
    <source>
        <dbReference type="Proteomes" id="UP000077926"/>
    </source>
</evidence>
<organism evidence="4 5">
    <name type="scientific">Peribacillus muralis</name>
    <dbReference type="NCBI Taxonomy" id="264697"/>
    <lineage>
        <taxon>Bacteria</taxon>
        <taxon>Bacillati</taxon>
        <taxon>Bacillota</taxon>
        <taxon>Bacilli</taxon>
        <taxon>Bacillales</taxon>
        <taxon>Bacillaceae</taxon>
        <taxon>Peribacillus</taxon>
    </lineage>
</organism>
<evidence type="ECO:0000259" key="3">
    <source>
        <dbReference type="PROSITE" id="PS50977"/>
    </source>
</evidence>
<dbReference type="STRING" id="264697.ABE28_019560"/>
<keyword evidence="5" id="KW-1185">Reference proteome</keyword>
<accession>A0A1B3XTN7</accession>
<dbReference type="InterPro" id="IPR009057">
    <property type="entry name" value="Homeodomain-like_sf"/>
</dbReference>
<dbReference type="AlphaFoldDB" id="A0A1B3XTN7"/>
<name>A0A1B3XTN7_9BACI</name>
<dbReference type="KEGG" id="bmur:ABE28_019560"/>
<feature type="domain" description="HTH tetR-type" evidence="3">
    <location>
        <begin position="6"/>
        <end position="66"/>
    </location>
</feature>
<feature type="DNA-binding region" description="H-T-H motif" evidence="2">
    <location>
        <begin position="29"/>
        <end position="48"/>
    </location>
</feature>